<sequence>MKKIIFKTLFNVNRLYSIIWTKATGKGKNAFREESKVHEILLAAMSAVM</sequence>
<proteinExistence type="predicted"/>
<dbReference type="EMBL" id="BK015052">
    <property type="protein sequence ID" value="DAD89060.1"/>
    <property type="molecule type" value="Genomic_DNA"/>
</dbReference>
<protein>
    <submittedName>
        <fullName evidence="1">Uncharacterized protein</fullName>
    </submittedName>
</protein>
<organism evidence="1">
    <name type="scientific">Siphoviridae sp. ctv0N24</name>
    <dbReference type="NCBI Taxonomy" id="2826509"/>
    <lineage>
        <taxon>Viruses</taxon>
        <taxon>Duplodnaviria</taxon>
        <taxon>Heunggongvirae</taxon>
        <taxon>Uroviricota</taxon>
        <taxon>Caudoviricetes</taxon>
    </lineage>
</organism>
<evidence type="ECO:0000313" key="1">
    <source>
        <dbReference type="EMBL" id="DAD89060.1"/>
    </source>
</evidence>
<name>A0A8S5N3Q3_9CAUD</name>
<accession>A0A8S5N3Q3</accession>
<reference evidence="1" key="1">
    <citation type="journal article" date="2021" name="Proc. Natl. Acad. Sci. U.S.A.">
        <title>A Catalog of Tens of Thousands of Viruses from Human Metagenomes Reveals Hidden Associations with Chronic Diseases.</title>
        <authorList>
            <person name="Tisza M.J."/>
            <person name="Buck C.B."/>
        </authorList>
    </citation>
    <scope>NUCLEOTIDE SEQUENCE</scope>
    <source>
        <strain evidence="1">Ctv0N24</strain>
    </source>
</reference>